<proteinExistence type="predicted"/>
<protein>
    <submittedName>
        <fullName evidence="1">Uncharacterized protein</fullName>
    </submittedName>
</protein>
<sequence>MLHTSIRMTNTNVMTRPVCPGLLQPITEADLEASALLYNSLPRIHSGMRVETAHVTKLLELINKHEMQGLLGLHLLHKHDDIANGTIRLESDLGVMSGSWSKAAPIDSIHLRSIHPVAFRYMPQENRLAPFEFAEGPSSTMFSDQHHEFFTEFSRYLDKHHLSNDLALEIAPFGADGHRQECTAEVEVENNGTVVLPKSMVNSTSFLPTGWFDLVLSEDSDTPPAGQTWAKLVNTSHKVFTNKQFGTPDEIVAELLKAGIIKL</sequence>
<evidence type="ECO:0000313" key="1">
    <source>
        <dbReference type="EMBL" id="TKW51581.1"/>
    </source>
</evidence>
<evidence type="ECO:0000313" key="2">
    <source>
        <dbReference type="Proteomes" id="UP000310108"/>
    </source>
</evidence>
<dbReference type="EMBL" id="PJEX01000295">
    <property type="protein sequence ID" value="TKW51581.1"/>
    <property type="molecule type" value="Genomic_DNA"/>
</dbReference>
<accession>A0A4U6X7U6</accession>
<dbReference type="OrthoDB" id="2322999at2759"/>
<keyword evidence="2" id="KW-1185">Reference proteome</keyword>
<dbReference type="AlphaFoldDB" id="A0A4U6X7U6"/>
<organism evidence="1 2">
    <name type="scientific">Colletotrichum tanaceti</name>
    <dbReference type="NCBI Taxonomy" id="1306861"/>
    <lineage>
        <taxon>Eukaryota</taxon>
        <taxon>Fungi</taxon>
        <taxon>Dikarya</taxon>
        <taxon>Ascomycota</taxon>
        <taxon>Pezizomycotina</taxon>
        <taxon>Sordariomycetes</taxon>
        <taxon>Hypocreomycetidae</taxon>
        <taxon>Glomerellales</taxon>
        <taxon>Glomerellaceae</taxon>
        <taxon>Colletotrichum</taxon>
        <taxon>Colletotrichum destructivum species complex</taxon>
    </lineage>
</organism>
<gene>
    <name evidence="1" type="ORF">CTA1_10122</name>
</gene>
<name>A0A4U6X7U6_9PEZI</name>
<reference evidence="1 2" key="1">
    <citation type="journal article" date="2019" name="PLoS ONE">
        <title>Comparative genome analysis indicates high evolutionary potential of pathogenicity genes in Colletotrichum tanaceti.</title>
        <authorList>
            <person name="Lelwala R.V."/>
            <person name="Korhonen P.K."/>
            <person name="Young N.D."/>
            <person name="Scott J.B."/>
            <person name="Ades P.A."/>
            <person name="Gasser R.B."/>
            <person name="Taylor P.W.J."/>
        </authorList>
    </citation>
    <scope>NUCLEOTIDE SEQUENCE [LARGE SCALE GENOMIC DNA]</scope>
    <source>
        <strain evidence="1">BRIP57314</strain>
    </source>
</reference>
<dbReference type="Proteomes" id="UP000310108">
    <property type="component" value="Unassembled WGS sequence"/>
</dbReference>
<comment type="caution">
    <text evidence="1">The sequence shown here is derived from an EMBL/GenBank/DDBJ whole genome shotgun (WGS) entry which is preliminary data.</text>
</comment>